<evidence type="ECO:0000256" key="1">
    <source>
        <dbReference type="ARBA" id="ARBA00004123"/>
    </source>
</evidence>
<evidence type="ECO:0000313" key="8">
    <source>
        <dbReference type="EMBL" id="KAE8141381.1"/>
    </source>
</evidence>
<dbReference type="AlphaFoldDB" id="A0A5N6T5B2"/>
<dbReference type="Pfam" id="PF00172">
    <property type="entry name" value="Zn_clus"/>
    <property type="match status" value="1"/>
</dbReference>
<evidence type="ECO:0000259" key="7">
    <source>
        <dbReference type="PROSITE" id="PS50048"/>
    </source>
</evidence>
<evidence type="ECO:0000256" key="6">
    <source>
        <dbReference type="SAM" id="MobiDB-lite"/>
    </source>
</evidence>
<dbReference type="SMART" id="SM00066">
    <property type="entry name" value="GAL4"/>
    <property type="match status" value="1"/>
</dbReference>
<dbReference type="InterPro" id="IPR036864">
    <property type="entry name" value="Zn2-C6_fun-type_DNA-bd_sf"/>
</dbReference>
<keyword evidence="4" id="KW-0804">Transcription</keyword>
<keyword evidence="3" id="KW-0238">DNA-binding</keyword>
<accession>A0A5N6T5B2</accession>
<keyword evidence="5" id="KW-0539">Nucleus</keyword>
<dbReference type="Proteomes" id="UP000325672">
    <property type="component" value="Unassembled WGS sequence"/>
</dbReference>
<keyword evidence="2" id="KW-0805">Transcription regulation</keyword>
<dbReference type="SUPFAM" id="SSF57701">
    <property type="entry name" value="Zn2/Cys6 DNA-binding domain"/>
    <property type="match status" value="1"/>
</dbReference>
<dbReference type="Pfam" id="PF11951">
    <property type="entry name" value="Fungal_trans_2"/>
    <property type="match status" value="1"/>
</dbReference>
<comment type="subcellular location">
    <subcellularLocation>
        <location evidence="1">Nucleus</location>
    </subcellularLocation>
</comment>
<dbReference type="GO" id="GO:0005634">
    <property type="term" value="C:nucleus"/>
    <property type="evidence" value="ECO:0007669"/>
    <property type="project" value="UniProtKB-SubCell"/>
</dbReference>
<dbReference type="RefSeq" id="XP_031917444.1">
    <property type="nucleotide sequence ID" value="XM_032052507.1"/>
</dbReference>
<dbReference type="GO" id="GO:0045944">
    <property type="term" value="P:positive regulation of transcription by RNA polymerase II"/>
    <property type="evidence" value="ECO:0007669"/>
    <property type="project" value="TreeGrafter"/>
</dbReference>
<evidence type="ECO:0000256" key="2">
    <source>
        <dbReference type="ARBA" id="ARBA00023015"/>
    </source>
</evidence>
<dbReference type="PANTHER" id="PTHR37534:SF49">
    <property type="entry name" value="LYSINE BIOSYNTHESIS REGULATORY PROTEIN LYS14"/>
    <property type="match status" value="1"/>
</dbReference>
<reference evidence="8 9" key="1">
    <citation type="submission" date="2019-04" db="EMBL/GenBank/DDBJ databases">
        <title>Friends and foes A comparative genomics study of 23 Aspergillus species from section Flavi.</title>
        <authorList>
            <consortium name="DOE Joint Genome Institute"/>
            <person name="Kjaerbolling I."/>
            <person name="Vesth T."/>
            <person name="Frisvad J.C."/>
            <person name="Nybo J.L."/>
            <person name="Theobald S."/>
            <person name="Kildgaard S."/>
            <person name="Isbrandt T."/>
            <person name="Kuo A."/>
            <person name="Sato A."/>
            <person name="Lyhne E.K."/>
            <person name="Kogle M.E."/>
            <person name="Wiebenga A."/>
            <person name="Kun R.S."/>
            <person name="Lubbers R.J."/>
            <person name="Makela M.R."/>
            <person name="Barry K."/>
            <person name="Chovatia M."/>
            <person name="Clum A."/>
            <person name="Daum C."/>
            <person name="Haridas S."/>
            <person name="He G."/>
            <person name="LaButti K."/>
            <person name="Lipzen A."/>
            <person name="Mondo S."/>
            <person name="Riley R."/>
            <person name="Salamov A."/>
            <person name="Simmons B.A."/>
            <person name="Magnuson J.K."/>
            <person name="Henrissat B."/>
            <person name="Mortensen U.H."/>
            <person name="Larsen T.O."/>
            <person name="Devries R.P."/>
            <person name="Grigoriev I.V."/>
            <person name="Machida M."/>
            <person name="Baker S.E."/>
            <person name="Andersen M.R."/>
        </authorList>
    </citation>
    <scope>NUCLEOTIDE SEQUENCE [LARGE SCALE GENOMIC DNA]</scope>
    <source>
        <strain evidence="8 9">CBS 117625</strain>
    </source>
</reference>
<dbReference type="PROSITE" id="PS50048">
    <property type="entry name" value="ZN2_CY6_FUNGAL_2"/>
    <property type="match status" value="1"/>
</dbReference>
<dbReference type="InterPro" id="IPR021858">
    <property type="entry name" value="Fun_TF"/>
</dbReference>
<evidence type="ECO:0000313" key="9">
    <source>
        <dbReference type="Proteomes" id="UP000325672"/>
    </source>
</evidence>
<dbReference type="GeneID" id="43636717"/>
<gene>
    <name evidence="8" type="ORF">BDV38DRAFT_204632</name>
</gene>
<dbReference type="GO" id="GO:0000976">
    <property type="term" value="F:transcription cis-regulatory region binding"/>
    <property type="evidence" value="ECO:0007669"/>
    <property type="project" value="TreeGrafter"/>
</dbReference>
<dbReference type="CDD" id="cd00067">
    <property type="entry name" value="GAL4"/>
    <property type="match status" value="1"/>
</dbReference>
<dbReference type="PANTHER" id="PTHR37534">
    <property type="entry name" value="TRANSCRIPTIONAL ACTIVATOR PROTEIN UGA3"/>
    <property type="match status" value="1"/>
</dbReference>
<evidence type="ECO:0000256" key="4">
    <source>
        <dbReference type="ARBA" id="ARBA00023163"/>
    </source>
</evidence>
<sequence length="493" mass="54896">MHGVLQFKSTNGEGSFRPYRRRNAKRTKSGCLSCRVRHTKCDETKPICGGCVRNHLLCTWPNSGKTIITSASAGSGRPEQSQNATSLRRLSPNRALSLWPRLNGRSGEQRLLQHYIERSAQRLVIRDVIKNPFLTYMLPLAQQNDGFLHAVFAISASHLSYDDQQSHIVALSHYGVALRAVKYLITEYGSGYNRNPMVIVMLLLALCTFEIIDGDTKGTVMQHLLPCCALLASQDNLLDTVDEDCACFIAEQYMFLSNVNSHIGLGPIKASSSRPTESQSLDLSPLSYRAYYRGRCSGCAYELFEMIPPIAAFAEKPTMSSPRHRDPDIIGEFHSLEQQVLLWAVPAPWDGQSLPNGPDADEIAAAIFQQMALLITLRCALNGPGVPSPPIRDQIWCCVSEARRLLKTISPSSYAWGTLLWSLFHIGSCITVQEEQSDYIATFMTMENKLPVCTSLISILSKLWDAIRQDGRYYGPYGIRKFLAREGIKPSLG</sequence>
<dbReference type="GO" id="GO:0008270">
    <property type="term" value="F:zinc ion binding"/>
    <property type="evidence" value="ECO:0007669"/>
    <property type="project" value="InterPro"/>
</dbReference>
<dbReference type="Gene3D" id="4.10.240.10">
    <property type="entry name" value="Zn(2)-C6 fungal-type DNA-binding domain"/>
    <property type="match status" value="1"/>
</dbReference>
<name>A0A5N6T5B2_ASPPS</name>
<feature type="region of interest" description="Disordered" evidence="6">
    <location>
        <begin position="1"/>
        <end position="21"/>
    </location>
</feature>
<dbReference type="GO" id="GO:0000981">
    <property type="term" value="F:DNA-binding transcription factor activity, RNA polymerase II-specific"/>
    <property type="evidence" value="ECO:0007669"/>
    <property type="project" value="InterPro"/>
</dbReference>
<proteinExistence type="predicted"/>
<dbReference type="InterPro" id="IPR001138">
    <property type="entry name" value="Zn2Cys6_DnaBD"/>
</dbReference>
<dbReference type="EMBL" id="ML743558">
    <property type="protein sequence ID" value="KAE8141381.1"/>
    <property type="molecule type" value="Genomic_DNA"/>
</dbReference>
<dbReference type="OrthoDB" id="5419315at2759"/>
<protein>
    <submittedName>
        <fullName evidence="8">Fungal-specific transcription factor domain-containing protein</fullName>
    </submittedName>
</protein>
<evidence type="ECO:0000256" key="5">
    <source>
        <dbReference type="ARBA" id="ARBA00023242"/>
    </source>
</evidence>
<feature type="domain" description="Zn(2)-C6 fungal-type" evidence="7">
    <location>
        <begin position="30"/>
        <end position="60"/>
    </location>
</feature>
<evidence type="ECO:0000256" key="3">
    <source>
        <dbReference type="ARBA" id="ARBA00023125"/>
    </source>
</evidence>
<dbReference type="PROSITE" id="PS00463">
    <property type="entry name" value="ZN2_CY6_FUNGAL_1"/>
    <property type="match status" value="1"/>
</dbReference>
<organism evidence="8 9">
    <name type="scientific">Aspergillus pseudotamarii</name>
    <dbReference type="NCBI Taxonomy" id="132259"/>
    <lineage>
        <taxon>Eukaryota</taxon>
        <taxon>Fungi</taxon>
        <taxon>Dikarya</taxon>
        <taxon>Ascomycota</taxon>
        <taxon>Pezizomycotina</taxon>
        <taxon>Eurotiomycetes</taxon>
        <taxon>Eurotiomycetidae</taxon>
        <taxon>Eurotiales</taxon>
        <taxon>Aspergillaceae</taxon>
        <taxon>Aspergillus</taxon>
        <taxon>Aspergillus subgen. Circumdati</taxon>
    </lineage>
</organism>
<keyword evidence="9" id="KW-1185">Reference proteome</keyword>